<evidence type="ECO:0000256" key="3">
    <source>
        <dbReference type="ARBA" id="ARBA00023163"/>
    </source>
</evidence>
<dbReference type="SUPFAM" id="SSF46785">
    <property type="entry name" value="Winged helix' DNA-binding domain"/>
    <property type="match status" value="1"/>
</dbReference>
<dbReference type="Pfam" id="PF00392">
    <property type="entry name" value="GntR"/>
    <property type="match status" value="1"/>
</dbReference>
<dbReference type="InterPro" id="IPR036388">
    <property type="entry name" value="WH-like_DNA-bd_sf"/>
</dbReference>
<feature type="domain" description="HTH gntR-type" evidence="4">
    <location>
        <begin position="11"/>
        <end position="78"/>
    </location>
</feature>
<dbReference type="EMBL" id="BSYI01000049">
    <property type="protein sequence ID" value="GMG85054.1"/>
    <property type="molecule type" value="Genomic_DNA"/>
</dbReference>
<evidence type="ECO:0000256" key="1">
    <source>
        <dbReference type="ARBA" id="ARBA00023015"/>
    </source>
</evidence>
<dbReference type="Proteomes" id="UP001239909">
    <property type="component" value="Unassembled WGS sequence"/>
</dbReference>
<sequence>MNEQSETAAPISTAEQAYAEIQRLIVIGTLPAYELLSENDLARRIGCGRTPVREALQRLKFEGFVDILPRRGIMVTPVDITRQLELLETRRPLEELMVSLAAVRADERQRAEMLRLADELERAIAARDRGRYLEINREIHRIEAEAARNRYLTQHIHLLHGLSRRFWYSFITETESFSEAAVHHARTLRAIAAGEPETARQECVALLDLLEQVSQKAIRERLRGG</sequence>
<name>A0ABQ6LSK4_9RHOB</name>
<dbReference type="InterPro" id="IPR011711">
    <property type="entry name" value="GntR_C"/>
</dbReference>
<dbReference type="Pfam" id="PF07729">
    <property type="entry name" value="FCD"/>
    <property type="match status" value="1"/>
</dbReference>
<protein>
    <submittedName>
        <fullName evidence="5">GntR family transcriptional regulator</fullName>
    </submittedName>
</protein>
<accession>A0ABQ6LSK4</accession>
<keyword evidence="2" id="KW-0238">DNA-binding</keyword>
<comment type="caution">
    <text evidence="5">The sequence shown here is derived from an EMBL/GenBank/DDBJ whole genome shotgun (WGS) entry which is preliminary data.</text>
</comment>
<dbReference type="PRINTS" id="PR00035">
    <property type="entry name" value="HTHGNTR"/>
</dbReference>
<dbReference type="RefSeq" id="WP_285674278.1">
    <property type="nucleotide sequence ID" value="NZ_BSYI01000049.1"/>
</dbReference>
<dbReference type="Gene3D" id="1.10.10.10">
    <property type="entry name" value="Winged helix-like DNA-binding domain superfamily/Winged helix DNA-binding domain"/>
    <property type="match status" value="1"/>
</dbReference>
<evidence type="ECO:0000313" key="6">
    <source>
        <dbReference type="Proteomes" id="UP001239909"/>
    </source>
</evidence>
<dbReference type="InterPro" id="IPR008920">
    <property type="entry name" value="TF_FadR/GntR_C"/>
</dbReference>
<organism evidence="5 6">
    <name type="scientific">Paralimibaculum aggregatum</name>
    <dbReference type="NCBI Taxonomy" id="3036245"/>
    <lineage>
        <taxon>Bacteria</taxon>
        <taxon>Pseudomonadati</taxon>
        <taxon>Pseudomonadota</taxon>
        <taxon>Alphaproteobacteria</taxon>
        <taxon>Rhodobacterales</taxon>
        <taxon>Paracoccaceae</taxon>
        <taxon>Paralimibaculum</taxon>
    </lineage>
</organism>
<evidence type="ECO:0000259" key="4">
    <source>
        <dbReference type="PROSITE" id="PS50949"/>
    </source>
</evidence>
<dbReference type="InterPro" id="IPR000524">
    <property type="entry name" value="Tscrpt_reg_HTH_GntR"/>
</dbReference>
<keyword evidence="3" id="KW-0804">Transcription</keyword>
<dbReference type="InterPro" id="IPR036390">
    <property type="entry name" value="WH_DNA-bd_sf"/>
</dbReference>
<reference evidence="5 6" key="1">
    <citation type="submission" date="2023-04" db="EMBL/GenBank/DDBJ databases">
        <title>Marinoamorphus aggregata gen. nov., sp. Nov., isolate from tissue of brittle star Ophioplocus japonicus.</title>
        <authorList>
            <person name="Kawano K."/>
            <person name="Sawayama S."/>
            <person name="Nakagawa S."/>
        </authorList>
    </citation>
    <scope>NUCLEOTIDE SEQUENCE [LARGE SCALE GENOMIC DNA]</scope>
    <source>
        <strain evidence="5 6">NKW23</strain>
    </source>
</reference>
<dbReference type="PANTHER" id="PTHR43537">
    <property type="entry name" value="TRANSCRIPTIONAL REGULATOR, GNTR FAMILY"/>
    <property type="match status" value="1"/>
</dbReference>
<dbReference type="SMART" id="SM00345">
    <property type="entry name" value="HTH_GNTR"/>
    <property type="match status" value="1"/>
</dbReference>
<evidence type="ECO:0000313" key="5">
    <source>
        <dbReference type="EMBL" id="GMG85054.1"/>
    </source>
</evidence>
<dbReference type="Gene3D" id="1.20.120.530">
    <property type="entry name" value="GntR ligand-binding domain-like"/>
    <property type="match status" value="1"/>
</dbReference>
<proteinExistence type="predicted"/>
<gene>
    <name evidence="5" type="ORF">LNKW23_42700</name>
</gene>
<dbReference type="PROSITE" id="PS50949">
    <property type="entry name" value="HTH_GNTR"/>
    <property type="match status" value="1"/>
</dbReference>
<evidence type="ECO:0000256" key="2">
    <source>
        <dbReference type="ARBA" id="ARBA00023125"/>
    </source>
</evidence>
<dbReference type="SMART" id="SM00895">
    <property type="entry name" value="FCD"/>
    <property type="match status" value="1"/>
</dbReference>
<dbReference type="SUPFAM" id="SSF48008">
    <property type="entry name" value="GntR ligand-binding domain-like"/>
    <property type="match status" value="1"/>
</dbReference>
<dbReference type="PANTHER" id="PTHR43537:SF45">
    <property type="entry name" value="GNTR FAMILY REGULATORY PROTEIN"/>
    <property type="match status" value="1"/>
</dbReference>
<keyword evidence="6" id="KW-1185">Reference proteome</keyword>
<keyword evidence="1" id="KW-0805">Transcription regulation</keyword>